<dbReference type="PANTHER" id="PTHR30332">
    <property type="entry name" value="PROBABLE GENERAL SECRETION PATHWAY PROTEIN D"/>
    <property type="match status" value="1"/>
</dbReference>
<feature type="domain" description="NolW-like" evidence="13">
    <location>
        <begin position="129"/>
        <end position="189"/>
    </location>
</feature>
<reference evidence="15 16" key="1">
    <citation type="submission" date="2016-10" db="EMBL/GenBank/DDBJ databases">
        <authorList>
            <person name="de Groot N.N."/>
        </authorList>
    </citation>
    <scope>NUCLEOTIDE SEQUENCE [LARGE SCALE GENOMIC DNA]</scope>
    <source>
        <strain evidence="15 16">B7-7</strain>
    </source>
</reference>
<evidence type="ECO:0000259" key="13">
    <source>
        <dbReference type="Pfam" id="PF03958"/>
    </source>
</evidence>
<dbReference type="InterPro" id="IPR013356">
    <property type="entry name" value="T2SS_GspD"/>
</dbReference>
<dbReference type="RefSeq" id="WP_162273519.1">
    <property type="nucleotide sequence ID" value="NZ_FOFO01000016.1"/>
</dbReference>
<dbReference type="STRING" id="867345.SAMN05421693_11627"/>
<dbReference type="Proteomes" id="UP000199496">
    <property type="component" value="Unassembled WGS sequence"/>
</dbReference>
<dbReference type="Pfam" id="PF21305">
    <property type="entry name" value="type_II_gspD_N0"/>
    <property type="match status" value="1"/>
</dbReference>
<comment type="subcellular location">
    <subcellularLocation>
        <location evidence="1 10">Cell outer membrane</location>
    </subcellularLocation>
</comment>
<dbReference type="OrthoDB" id="9775455at2"/>
<sequence>MIDHCRKSLIRCLLAMSCLLAAAPAIGDDGPTLNFRDVDIQALISYVAEETGANFIVDPRVRGRVTLISGRPVSATELYDIFLSVLRVHGFAAVQADEVIKLVPDAIAKQAEVPTASHQHPFRGDTYITRVVTVNHVDAAQLVPILRPLIPQSGHLAASPESNTLVISDTAANVNRMVEIIGRIDQESREDMEVIPLRHAAAGEVARIINTMEGAEGRQRPAARLQVVADERTNSILLAGDPKRRMPIRVVISHLDIPMEGGNTQVIYLRYAKAADVADVLRGLATSMEGATASTSGRGGGTHVQAHDSTNAVVINGPPDVIRDLRAVIRQLDVRRAQVLVEAVIAEVSTERARELGVQWAVGSERDGVGIVNFGGTGAGIYPLARGLYAGGTDLPNLGDGLTLGGLGQSGRTTIAALIRALAGDSASNILSTPSLLTMDNEEAQIIVGQNVPFRSGRAIEQSGQAFDTIQRQDVGVKLTVRPQINEGNAVKLEIEQEVSQVAPRISGQDAADLITNKRSLRTSVMVDDGQMVVLGGLIDDVLVQTRSKVPGLGDIPGIGRLFRYDTASKEKRNLMIFLHPIIVRDHQDLTGETVTRYNHIRAEQLLSRARSVLMMPDDTVPVLPDWDVLLHLPPPFEATAAATPGGLSIQPPPGRQ</sequence>
<keyword evidence="16" id="KW-1185">Reference proteome</keyword>
<dbReference type="EMBL" id="FOFO01000016">
    <property type="protein sequence ID" value="SEQ08469.1"/>
    <property type="molecule type" value="Genomic_DNA"/>
</dbReference>
<evidence type="ECO:0000259" key="14">
    <source>
        <dbReference type="Pfam" id="PF21305"/>
    </source>
</evidence>
<dbReference type="InterPro" id="IPR038591">
    <property type="entry name" value="NolW-like_sf"/>
</dbReference>
<dbReference type="Gene3D" id="3.30.1370.120">
    <property type="match status" value="3"/>
</dbReference>
<dbReference type="GO" id="GO:0015627">
    <property type="term" value="C:type II protein secretion system complex"/>
    <property type="evidence" value="ECO:0007669"/>
    <property type="project" value="InterPro"/>
</dbReference>
<gene>
    <name evidence="15" type="ORF">SAMN05421693_11627</name>
</gene>
<feature type="domain" description="Type II/III secretion system secretin-like" evidence="12">
    <location>
        <begin position="421"/>
        <end position="585"/>
    </location>
</feature>
<accession>A0A1H9D516</accession>
<dbReference type="NCBIfam" id="TIGR02517">
    <property type="entry name" value="type_II_gspD"/>
    <property type="match status" value="1"/>
</dbReference>
<keyword evidence="8" id="KW-0472">Membrane</keyword>
<name>A0A1H9D516_9GAMM</name>
<feature type="signal peptide" evidence="11">
    <location>
        <begin position="1"/>
        <end position="27"/>
    </location>
</feature>
<feature type="domain" description="NolW-like" evidence="13">
    <location>
        <begin position="193"/>
        <end position="259"/>
    </location>
</feature>
<evidence type="ECO:0000313" key="16">
    <source>
        <dbReference type="Proteomes" id="UP000199496"/>
    </source>
</evidence>
<protein>
    <submittedName>
        <fullName evidence="15">General secretion pathway protein D</fullName>
    </submittedName>
</protein>
<evidence type="ECO:0000256" key="2">
    <source>
        <dbReference type="ARBA" id="ARBA00006980"/>
    </source>
</evidence>
<dbReference type="InterPro" id="IPR004846">
    <property type="entry name" value="T2SS/T3SS_dom"/>
</dbReference>
<keyword evidence="3 10" id="KW-0813">Transport</keyword>
<dbReference type="Pfam" id="PF03958">
    <property type="entry name" value="Secretin_N"/>
    <property type="match status" value="3"/>
</dbReference>
<dbReference type="GO" id="GO:0015628">
    <property type="term" value="P:protein secretion by the type II secretion system"/>
    <property type="evidence" value="ECO:0007669"/>
    <property type="project" value="InterPro"/>
</dbReference>
<evidence type="ECO:0000256" key="1">
    <source>
        <dbReference type="ARBA" id="ARBA00004442"/>
    </source>
</evidence>
<feature type="domain" description="NolW-like" evidence="13">
    <location>
        <begin position="264"/>
        <end position="338"/>
    </location>
</feature>
<comment type="similarity">
    <text evidence="2">Belongs to the bacterial secretin family. GSP D subfamily.</text>
</comment>
<evidence type="ECO:0000256" key="6">
    <source>
        <dbReference type="ARBA" id="ARBA00022729"/>
    </source>
</evidence>
<evidence type="ECO:0000256" key="5">
    <source>
        <dbReference type="ARBA" id="ARBA00022692"/>
    </source>
</evidence>
<keyword evidence="6 11" id="KW-0732">Signal</keyword>
<feature type="domain" description="GspD-like N0" evidence="14">
    <location>
        <begin position="33"/>
        <end position="101"/>
    </location>
</feature>
<dbReference type="InterPro" id="IPR049371">
    <property type="entry name" value="GspD-like_N0"/>
</dbReference>
<evidence type="ECO:0000256" key="10">
    <source>
        <dbReference type="RuleBase" id="RU004004"/>
    </source>
</evidence>
<keyword evidence="9" id="KW-0998">Cell outer membrane</keyword>
<evidence type="ECO:0000259" key="12">
    <source>
        <dbReference type="Pfam" id="PF00263"/>
    </source>
</evidence>
<evidence type="ECO:0000313" key="15">
    <source>
        <dbReference type="EMBL" id="SEQ08469.1"/>
    </source>
</evidence>
<dbReference type="InterPro" id="IPR050810">
    <property type="entry name" value="Bact_Secretion_Sys_Channel"/>
</dbReference>
<keyword evidence="4" id="KW-1134">Transmembrane beta strand</keyword>
<dbReference type="InterPro" id="IPR001775">
    <property type="entry name" value="GspD/PilQ"/>
</dbReference>
<dbReference type="PANTHER" id="PTHR30332:SF24">
    <property type="entry name" value="SECRETIN GSPD-RELATED"/>
    <property type="match status" value="1"/>
</dbReference>
<evidence type="ECO:0000256" key="9">
    <source>
        <dbReference type="ARBA" id="ARBA00023237"/>
    </source>
</evidence>
<dbReference type="PRINTS" id="PR00811">
    <property type="entry name" value="BCTERIALGSPD"/>
</dbReference>
<keyword evidence="5" id="KW-0812">Transmembrane</keyword>
<dbReference type="Pfam" id="PF00263">
    <property type="entry name" value="Secretin"/>
    <property type="match status" value="1"/>
</dbReference>
<evidence type="ECO:0000256" key="11">
    <source>
        <dbReference type="SAM" id="SignalP"/>
    </source>
</evidence>
<feature type="chain" id="PRO_5011680533" evidence="11">
    <location>
        <begin position="28"/>
        <end position="657"/>
    </location>
</feature>
<keyword evidence="7" id="KW-0653">Protein transport</keyword>
<dbReference type="AlphaFoldDB" id="A0A1H9D516"/>
<evidence type="ECO:0000256" key="4">
    <source>
        <dbReference type="ARBA" id="ARBA00022452"/>
    </source>
</evidence>
<organism evidence="15 16">
    <name type="scientific">Ectothiorhodospira magna</name>
    <dbReference type="NCBI Taxonomy" id="867345"/>
    <lineage>
        <taxon>Bacteria</taxon>
        <taxon>Pseudomonadati</taxon>
        <taxon>Pseudomonadota</taxon>
        <taxon>Gammaproteobacteria</taxon>
        <taxon>Chromatiales</taxon>
        <taxon>Ectothiorhodospiraceae</taxon>
        <taxon>Ectothiorhodospira</taxon>
    </lineage>
</organism>
<proteinExistence type="inferred from homology"/>
<evidence type="ECO:0000256" key="7">
    <source>
        <dbReference type="ARBA" id="ARBA00022927"/>
    </source>
</evidence>
<dbReference type="InterPro" id="IPR005644">
    <property type="entry name" value="NolW-like"/>
</dbReference>
<evidence type="ECO:0000256" key="8">
    <source>
        <dbReference type="ARBA" id="ARBA00023136"/>
    </source>
</evidence>
<evidence type="ECO:0000256" key="3">
    <source>
        <dbReference type="ARBA" id="ARBA00022448"/>
    </source>
</evidence>
<dbReference type="GO" id="GO:0009279">
    <property type="term" value="C:cell outer membrane"/>
    <property type="evidence" value="ECO:0007669"/>
    <property type="project" value="UniProtKB-SubCell"/>
</dbReference>